<protein>
    <submittedName>
        <fullName evidence="5">Cilia- and flagella-associated protein 100</fullName>
    </submittedName>
</protein>
<dbReference type="InterPro" id="IPR051147">
    <property type="entry name" value="CFAP_domain-containing"/>
</dbReference>
<dbReference type="PANTHER" id="PTHR21683:SF3">
    <property type="entry name" value="CILIA AND FLAGELLA ASSOCIATED PROTEIN 100"/>
    <property type="match status" value="1"/>
</dbReference>
<dbReference type="EMBL" id="JAPFFF010000029">
    <property type="protein sequence ID" value="KAK8846095.1"/>
    <property type="molecule type" value="Genomic_DNA"/>
</dbReference>
<name>A0ABR2HF87_9EUKA</name>
<comment type="caution">
    <text evidence="5">The sequence shown here is derived from an EMBL/GenBank/DDBJ whole genome shotgun (WGS) entry which is preliminary data.</text>
</comment>
<feature type="coiled-coil region" evidence="2">
    <location>
        <begin position="256"/>
        <end position="318"/>
    </location>
</feature>
<feature type="region of interest" description="Disordered" evidence="3">
    <location>
        <begin position="1"/>
        <end position="38"/>
    </location>
</feature>
<dbReference type="Proteomes" id="UP001470230">
    <property type="component" value="Unassembled WGS sequence"/>
</dbReference>
<evidence type="ECO:0000256" key="3">
    <source>
        <dbReference type="SAM" id="MobiDB-lite"/>
    </source>
</evidence>
<evidence type="ECO:0000313" key="5">
    <source>
        <dbReference type="EMBL" id="KAK8846095.1"/>
    </source>
</evidence>
<feature type="domain" description="DUF4200" evidence="4">
    <location>
        <begin position="115"/>
        <end position="233"/>
    </location>
</feature>
<dbReference type="InterPro" id="IPR025252">
    <property type="entry name" value="DUF4200"/>
</dbReference>
<dbReference type="PANTHER" id="PTHR21683">
    <property type="entry name" value="COILED-COIL DOMAIN-CONTAINING PROTEIN 42 LIKE-2-LIKE-RELATED"/>
    <property type="match status" value="1"/>
</dbReference>
<evidence type="ECO:0000313" key="6">
    <source>
        <dbReference type="Proteomes" id="UP001470230"/>
    </source>
</evidence>
<gene>
    <name evidence="5" type="ORF">M9Y10_020097</name>
</gene>
<evidence type="ECO:0000256" key="1">
    <source>
        <dbReference type="ARBA" id="ARBA00023054"/>
    </source>
</evidence>
<organism evidence="5 6">
    <name type="scientific">Tritrichomonas musculus</name>
    <dbReference type="NCBI Taxonomy" id="1915356"/>
    <lineage>
        <taxon>Eukaryota</taxon>
        <taxon>Metamonada</taxon>
        <taxon>Parabasalia</taxon>
        <taxon>Tritrichomonadida</taxon>
        <taxon>Tritrichomonadidae</taxon>
        <taxon>Tritrichomonas</taxon>
    </lineage>
</organism>
<keyword evidence="5" id="KW-0966">Cell projection</keyword>
<feature type="compositionally biased region" description="Polar residues" evidence="3">
    <location>
        <begin position="1"/>
        <end position="23"/>
    </location>
</feature>
<reference evidence="5 6" key="1">
    <citation type="submission" date="2024-04" db="EMBL/GenBank/DDBJ databases">
        <title>Tritrichomonas musculus Genome.</title>
        <authorList>
            <person name="Alves-Ferreira E."/>
            <person name="Grigg M."/>
            <person name="Lorenzi H."/>
            <person name="Galac M."/>
        </authorList>
    </citation>
    <scope>NUCLEOTIDE SEQUENCE [LARGE SCALE GENOMIC DNA]</scope>
    <source>
        <strain evidence="5 6">EAF2021</strain>
    </source>
</reference>
<evidence type="ECO:0000256" key="2">
    <source>
        <dbReference type="SAM" id="Coils"/>
    </source>
</evidence>
<evidence type="ECO:0000259" key="4">
    <source>
        <dbReference type="Pfam" id="PF13863"/>
    </source>
</evidence>
<dbReference type="Pfam" id="PF13863">
    <property type="entry name" value="DUF4200"/>
    <property type="match status" value="1"/>
</dbReference>
<feature type="coiled-coil region" evidence="2">
    <location>
        <begin position="125"/>
        <end position="163"/>
    </location>
</feature>
<keyword evidence="6" id="KW-1185">Reference proteome</keyword>
<keyword evidence="1 2" id="KW-0175">Coiled coil</keyword>
<feature type="coiled-coil region" evidence="2">
    <location>
        <begin position="196"/>
        <end position="223"/>
    </location>
</feature>
<sequence>MSGNINQDGTFGSKPSSVNSQRSGRGKPAMLKSPFRIPGDNEIFAIRDQQRQEKLEKQQSLKDTKCYMRGLDSGRQNFRNLTKQEPPKAPAEEEALAQLILSPDSNQTSEGLRDYIDQKREIFLAQLSIETKREELQRLEKLEREEEENLKKKEAQINLFRDQFRSFLEADGKMTMEARRNAELKSKQRLEVSLKIKQISTENATLRNEIAHYEEKYQECEEYKGFMESLTPKEWRQEHPLPELYFKEPRQMLDILENLESQNMFLIRHCQEAEEMVERYKNKFTSLLEERDKSIIAMNEKRDQSQKTLEEMREQNNQYIFTGEFHQGNEFSPEEYQEIVAQITEFHNKLGFDVIATYDAATMLRHIEDKMEDLEKSLITLDQKIVKELALEKAHKRRDQERTEKAAKEQKEQEEKTMRALQLAKMPIKKKMGRPLMPRTCLQKKESREKREEQMRLEMAQREADHNLLYGPIWD</sequence>
<keyword evidence="5" id="KW-0282">Flagellum</keyword>
<feature type="region of interest" description="Disordered" evidence="3">
    <location>
        <begin position="395"/>
        <end position="416"/>
    </location>
</feature>
<keyword evidence="5" id="KW-0969">Cilium</keyword>
<proteinExistence type="predicted"/>
<accession>A0ABR2HF87</accession>